<organism evidence="2 3">
    <name type="scientific">Microbacterium schleiferi</name>
    <dbReference type="NCBI Taxonomy" id="69362"/>
    <lineage>
        <taxon>Bacteria</taxon>
        <taxon>Bacillati</taxon>
        <taxon>Actinomycetota</taxon>
        <taxon>Actinomycetes</taxon>
        <taxon>Micrococcales</taxon>
        <taxon>Microbacteriaceae</taxon>
        <taxon>Microbacterium</taxon>
    </lineage>
</organism>
<keyword evidence="3" id="KW-1185">Reference proteome</keyword>
<accession>A0A7S8RI94</accession>
<dbReference type="RefSeq" id="WP_195693180.1">
    <property type="nucleotide sequence ID" value="NZ_CP064760.1"/>
</dbReference>
<feature type="compositionally biased region" description="Basic and acidic residues" evidence="1">
    <location>
        <begin position="56"/>
        <end position="67"/>
    </location>
</feature>
<dbReference type="AlphaFoldDB" id="A0A7S8RI94"/>
<feature type="region of interest" description="Disordered" evidence="1">
    <location>
        <begin position="1"/>
        <end position="123"/>
    </location>
</feature>
<feature type="compositionally biased region" description="Basic and acidic residues" evidence="1">
    <location>
        <begin position="74"/>
        <end position="94"/>
    </location>
</feature>
<sequence length="164" mass="17861">MSEKQPQRLSNTLRAVQDVLGQEPDGDVAADGGSEIPSTVSPLRALITMEGNTVALDHEPSVNDEVHPSNPSELRLEHEGSPQRSQHQSDERFRSGLGSRIEQIPKLPVPLRQPTEDLGDLTLRNKSLMPRAVECRNREPSGLASTSLDECLNHSADEIAARSG</sequence>
<dbReference type="EMBL" id="CP064760">
    <property type="protein sequence ID" value="QPE05162.1"/>
    <property type="molecule type" value="Genomic_DNA"/>
</dbReference>
<protein>
    <submittedName>
        <fullName evidence="2">Uncharacterized protein</fullName>
    </submittedName>
</protein>
<reference evidence="2 3" key="1">
    <citation type="submission" date="2020-11" db="EMBL/GenBank/DDBJ databases">
        <title>Amino acid is mineralized and recycled by bacteria in oceanic microbiome.</title>
        <authorList>
            <person name="Zheng L.Y."/>
        </authorList>
    </citation>
    <scope>NUCLEOTIDE SEQUENCE [LARGE SCALE GENOMIC DNA]</scope>
    <source>
        <strain evidence="2 3">A32-1</strain>
    </source>
</reference>
<evidence type="ECO:0000256" key="1">
    <source>
        <dbReference type="SAM" id="MobiDB-lite"/>
    </source>
</evidence>
<name>A0A7S8RI94_9MICO</name>
<evidence type="ECO:0000313" key="2">
    <source>
        <dbReference type="EMBL" id="QPE05162.1"/>
    </source>
</evidence>
<gene>
    <name evidence="2" type="ORF">IT882_03440</name>
</gene>
<dbReference type="Proteomes" id="UP000594480">
    <property type="component" value="Chromosome"/>
</dbReference>
<proteinExistence type="predicted"/>
<dbReference type="KEGG" id="msf:IT882_03440"/>
<evidence type="ECO:0000313" key="3">
    <source>
        <dbReference type="Proteomes" id="UP000594480"/>
    </source>
</evidence>